<dbReference type="RefSeq" id="WP_405280924.1">
    <property type="nucleotide sequence ID" value="NZ_CP144380.1"/>
</dbReference>
<comment type="caution">
    <text evidence="4">The sequence shown here is derived from an EMBL/GenBank/DDBJ whole genome shotgun (WGS) entry which is preliminary data.</text>
</comment>
<evidence type="ECO:0000256" key="1">
    <source>
        <dbReference type="ARBA" id="ARBA00006484"/>
    </source>
</evidence>
<dbReference type="InterPro" id="IPR036291">
    <property type="entry name" value="NAD(P)-bd_dom_sf"/>
</dbReference>
<evidence type="ECO:0000256" key="3">
    <source>
        <dbReference type="RuleBase" id="RU000363"/>
    </source>
</evidence>
<organism evidence="4 5">
    <name type="scientific">Gaopeijia maritima</name>
    <dbReference type="NCBI Taxonomy" id="3119007"/>
    <lineage>
        <taxon>Bacteria</taxon>
        <taxon>Pseudomonadati</taxon>
        <taxon>Gemmatimonadota</taxon>
        <taxon>Longimicrobiia</taxon>
        <taxon>Gaopeijiales</taxon>
        <taxon>Gaopeijiaceae</taxon>
        <taxon>Gaopeijia</taxon>
    </lineage>
</organism>
<dbReference type="Pfam" id="PF00106">
    <property type="entry name" value="adh_short"/>
    <property type="match status" value="1"/>
</dbReference>
<dbReference type="PANTHER" id="PTHR44196:SF2">
    <property type="entry name" value="SHORT-CHAIN DEHYDROGENASE-RELATED"/>
    <property type="match status" value="1"/>
</dbReference>
<dbReference type="SUPFAM" id="SSF51735">
    <property type="entry name" value="NAD(P)-binding Rossmann-fold domains"/>
    <property type="match status" value="1"/>
</dbReference>
<dbReference type="Proteomes" id="UP001484239">
    <property type="component" value="Unassembled WGS sequence"/>
</dbReference>
<evidence type="ECO:0000313" key="5">
    <source>
        <dbReference type="Proteomes" id="UP001484239"/>
    </source>
</evidence>
<evidence type="ECO:0000256" key="2">
    <source>
        <dbReference type="ARBA" id="ARBA00023002"/>
    </source>
</evidence>
<proteinExistence type="inferred from homology"/>
<dbReference type="EC" id="1.-.-.-" evidence="4"/>
<dbReference type="Gene3D" id="3.40.50.720">
    <property type="entry name" value="NAD(P)-binding Rossmann-like Domain"/>
    <property type="match status" value="1"/>
</dbReference>
<evidence type="ECO:0000313" key="4">
    <source>
        <dbReference type="EMBL" id="MEK9501909.1"/>
    </source>
</evidence>
<dbReference type="InterPro" id="IPR002347">
    <property type="entry name" value="SDR_fam"/>
</dbReference>
<sequence>MSTRGPTAERPPLAVVTGASSGLGLHIARRLAELGWDLVLSARSTEALEALRSAVEVEFDVRAVVSVRDLSRDEGVRGLLADVEALGRPVEMLVANAGFGLYGPYLDTDPDDEAAMLRVNVAAPVALVRGVLPDMVARDRGRILIVGSVGAFVPGPYTATYYATRAFVVSYAEALAQELAGTGVTVTNLCPGPMPTGFQARAGVRAEAARFGALAPERVARLGVRGALSGRRRVVPGFLARTVPLLARLLPRTLLARIVGAAQSGRGAPN</sequence>
<reference evidence="4 5" key="1">
    <citation type="submission" date="2024-02" db="EMBL/GenBank/DDBJ databases">
        <title>A novel Gemmatimonadota bacterium.</title>
        <authorList>
            <person name="Du Z.-J."/>
            <person name="Ye Y.-Q."/>
        </authorList>
    </citation>
    <scope>NUCLEOTIDE SEQUENCE [LARGE SCALE GENOMIC DNA]</scope>
    <source>
        <strain evidence="4 5">DH-20</strain>
    </source>
</reference>
<dbReference type="CDD" id="cd05233">
    <property type="entry name" value="SDR_c"/>
    <property type="match status" value="1"/>
</dbReference>
<dbReference type="PRINTS" id="PR00080">
    <property type="entry name" value="SDRFAMILY"/>
</dbReference>
<keyword evidence="2 4" id="KW-0560">Oxidoreductase</keyword>
<gene>
    <name evidence="4" type="ORF">WI372_13030</name>
</gene>
<dbReference type="GO" id="GO:0016491">
    <property type="term" value="F:oxidoreductase activity"/>
    <property type="evidence" value="ECO:0007669"/>
    <property type="project" value="UniProtKB-KW"/>
</dbReference>
<keyword evidence="5" id="KW-1185">Reference proteome</keyword>
<accession>A0ABU9EB56</accession>
<dbReference type="PRINTS" id="PR00081">
    <property type="entry name" value="GDHRDH"/>
</dbReference>
<protein>
    <submittedName>
        <fullName evidence="4">SDR family oxidoreductase</fullName>
        <ecNumber evidence="4">1.-.-.-</ecNumber>
    </submittedName>
</protein>
<name>A0ABU9EB56_9BACT</name>
<comment type="similarity">
    <text evidence="1 3">Belongs to the short-chain dehydrogenases/reductases (SDR) family.</text>
</comment>
<dbReference type="PIRSF" id="PIRSF000126">
    <property type="entry name" value="11-beta-HSD1"/>
    <property type="match status" value="1"/>
</dbReference>
<dbReference type="PANTHER" id="PTHR44196">
    <property type="entry name" value="DEHYDROGENASE/REDUCTASE SDR FAMILY MEMBER 7B"/>
    <property type="match status" value="1"/>
</dbReference>
<dbReference type="EMBL" id="JBBHLI010000008">
    <property type="protein sequence ID" value="MEK9501909.1"/>
    <property type="molecule type" value="Genomic_DNA"/>
</dbReference>